<dbReference type="HOGENOM" id="CLU_2645682_0_0_2"/>
<gene>
    <name evidence="1" type="ORF">MMALV_06400</name>
</gene>
<dbReference type="InParanoid" id="M9SC95"/>
<proteinExistence type="predicted"/>
<reference evidence="1 2" key="1">
    <citation type="journal article" date="2012" name="J. Bacteriol.">
        <title>Genome sequence of 'Candidatus Methanomethylophilus alvus' Mx1201, a methanogenic archaeon from the human gut belonging to a seventh order of methanogens.</title>
        <authorList>
            <person name="Borrel G."/>
            <person name="Harris H.M."/>
            <person name="Tottey W."/>
            <person name="Mihajlovski A."/>
            <person name="Parisot N."/>
            <person name="Peyretaillade E."/>
            <person name="Peyret P."/>
            <person name="Gribaldo S."/>
            <person name="O'Toole P.W."/>
            <person name="Brugere J.F."/>
        </authorList>
    </citation>
    <scope>NUCLEOTIDE SEQUENCE [LARGE SCALE GENOMIC DNA]</scope>
    <source>
        <strain evidence="1 2">Mx1201</strain>
    </source>
</reference>
<dbReference type="STRING" id="1236689.MMALV_06400"/>
<keyword evidence="2" id="KW-1185">Reference proteome</keyword>
<organism evidence="1 2">
    <name type="scientific">Methanomethylophilus alvi (strain Mx1201)</name>
    <dbReference type="NCBI Taxonomy" id="1236689"/>
    <lineage>
        <taxon>Archaea</taxon>
        <taxon>Methanobacteriati</taxon>
        <taxon>Thermoplasmatota</taxon>
        <taxon>Thermoplasmata</taxon>
        <taxon>Methanomassiliicoccales</taxon>
        <taxon>Methanomethylophilaceae</taxon>
        <taxon>Methanomethylophilus</taxon>
    </lineage>
</organism>
<dbReference type="EMBL" id="CP004049">
    <property type="protein sequence ID" value="AGI85379.1"/>
    <property type="molecule type" value="Genomic_DNA"/>
</dbReference>
<name>M9SC95_METAX</name>
<protein>
    <submittedName>
        <fullName evidence="1">Uncharacterized protein</fullName>
    </submittedName>
</protein>
<dbReference type="Proteomes" id="UP000012672">
    <property type="component" value="Chromosome"/>
</dbReference>
<accession>M9SC95</accession>
<sequence length="76" mass="8200">MVASIAFTDVVILHPYRGSALGTVFRKTAFLACDPAMGTPGTDVYLSCGHRTFVRHPVNGVAATHRNHFHIPLAPI</sequence>
<evidence type="ECO:0000313" key="2">
    <source>
        <dbReference type="Proteomes" id="UP000012672"/>
    </source>
</evidence>
<dbReference type="KEGG" id="max:MMALV_06400"/>
<dbReference type="AlphaFoldDB" id="M9SC95"/>
<evidence type="ECO:0000313" key="1">
    <source>
        <dbReference type="EMBL" id="AGI85379.1"/>
    </source>
</evidence>